<dbReference type="SUPFAM" id="SSF53448">
    <property type="entry name" value="Nucleotide-diphospho-sugar transferases"/>
    <property type="match status" value="1"/>
</dbReference>
<dbReference type="Proteomes" id="UP000199352">
    <property type="component" value="Unassembled WGS sequence"/>
</dbReference>
<dbReference type="InterPro" id="IPR001173">
    <property type="entry name" value="Glyco_trans_2-like"/>
</dbReference>
<evidence type="ECO:0000313" key="3">
    <source>
        <dbReference type="EMBL" id="SES27247.1"/>
    </source>
</evidence>
<dbReference type="OrthoDB" id="2369748at2"/>
<dbReference type="STRING" id="402600.SAMN05216188_12952"/>
<evidence type="ECO:0000256" key="1">
    <source>
        <dbReference type="SAM" id="MobiDB-lite"/>
    </source>
</evidence>
<accession>A0A1H9W0Q5</accession>
<dbReference type="PANTHER" id="PTHR10859:SF91">
    <property type="entry name" value="DOLICHYL-PHOSPHATE BETA-GLUCOSYLTRANSFERASE"/>
    <property type="match status" value="1"/>
</dbReference>
<keyword evidence="4" id="KW-1185">Reference proteome</keyword>
<protein>
    <submittedName>
        <fullName evidence="3">Glycosyl transferase family 2</fullName>
    </submittedName>
</protein>
<dbReference type="EMBL" id="FOFR01000029">
    <property type="protein sequence ID" value="SES27247.1"/>
    <property type="molecule type" value="Genomic_DNA"/>
</dbReference>
<evidence type="ECO:0000313" key="4">
    <source>
        <dbReference type="Proteomes" id="UP000199352"/>
    </source>
</evidence>
<feature type="region of interest" description="Disordered" evidence="1">
    <location>
        <begin position="235"/>
        <end position="267"/>
    </location>
</feature>
<feature type="compositionally biased region" description="Polar residues" evidence="1">
    <location>
        <begin position="235"/>
        <end position="257"/>
    </location>
</feature>
<gene>
    <name evidence="3" type="ORF">SAMN05216188_12952</name>
</gene>
<dbReference type="RefSeq" id="WP_089960796.1">
    <property type="nucleotide sequence ID" value="NZ_FOFR01000029.1"/>
</dbReference>
<keyword evidence="3" id="KW-0808">Transferase</keyword>
<dbReference type="InterPro" id="IPR029044">
    <property type="entry name" value="Nucleotide-diphossugar_trans"/>
</dbReference>
<dbReference type="GO" id="GO:0016740">
    <property type="term" value="F:transferase activity"/>
    <property type="evidence" value="ECO:0007669"/>
    <property type="project" value="UniProtKB-KW"/>
</dbReference>
<feature type="compositionally biased region" description="Basic and acidic residues" evidence="1">
    <location>
        <begin position="293"/>
        <end position="307"/>
    </location>
</feature>
<proteinExistence type="predicted"/>
<evidence type="ECO:0000259" key="2">
    <source>
        <dbReference type="Pfam" id="PF00535"/>
    </source>
</evidence>
<dbReference type="Pfam" id="PF00535">
    <property type="entry name" value="Glycos_transf_2"/>
    <property type="match status" value="1"/>
</dbReference>
<dbReference type="Gene3D" id="3.90.550.10">
    <property type="entry name" value="Spore Coat Polysaccharide Biosynthesis Protein SpsA, Chain A"/>
    <property type="match status" value="1"/>
</dbReference>
<sequence length="336" mass="35157">MRGPVEVEVVIPAFNEAARLPDTLDCMVGFLDTRPWSARIVVVDNGSYDDTSAVAGSVHGRTEVVTIGCAQAGKGAAVLRGMRTSSARYVGFTDADLSTPVTTLVDVLAELRNGAAAAIASRHAPGGAVVTPRSLMRRIGSQVFRAVARPLVPGVHDTQCGFKFFDRHAVTTALARCRNAGFAFDVELLRHIHADGLRIAEVPVTWTDSPGSTFHSVRDGIAAVAAVCRMHGTSCSDRTTWSHPAPTASTDAGSRSPSVPPAGRPVPDSLLVVESSCGWAGRPRGSCSSGHPADSHAELMRSADSARRKAQPHNDGGTRNGMAYGCRSPGSSSPVP</sequence>
<reference evidence="4" key="1">
    <citation type="submission" date="2016-10" db="EMBL/GenBank/DDBJ databases">
        <authorList>
            <person name="Varghese N."/>
            <person name="Submissions S."/>
        </authorList>
    </citation>
    <scope>NUCLEOTIDE SEQUENCE [LARGE SCALE GENOMIC DNA]</scope>
    <source>
        <strain evidence="4">CGMCC 4.3525</strain>
    </source>
</reference>
<name>A0A1H9W0Q5_9PSEU</name>
<feature type="domain" description="Glycosyltransferase 2-like" evidence="2">
    <location>
        <begin position="9"/>
        <end position="167"/>
    </location>
</feature>
<organism evidence="3 4">
    <name type="scientific">Lentzea xinjiangensis</name>
    <dbReference type="NCBI Taxonomy" id="402600"/>
    <lineage>
        <taxon>Bacteria</taxon>
        <taxon>Bacillati</taxon>
        <taxon>Actinomycetota</taxon>
        <taxon>Actinomycetes</taxon>
        <taxon>Pseudonocardiales</taxon>
        <taxon>Pseudonocardiaceae</taxon>
        <taxon>Lentzea</taxon>
    </lineage>
</organism>
<dbReference type="PANTHER" id="PTHR10859">
    <property type="entry name" value="GLYCOSYL TRANSFERASE"/>
    <property type="match status" value="1"/>
</dbReference>
<dbReference type="GO" id="GO:0006487">
    <property type="term" value="P:protein N-linked glycosylation"/>
    <property type="evidence" value="ECO:0007669"/>
    <property type="project" value="TreeGrafter"/>
</dbReference>
<dbReference type="AlphaFoldDB" id="A0A1H9W0Q5"/>
<feature type="region of interest" description="Disordered" evidence="1">
    <location>
        <begin position="282"/>
        <end position="336"/>
    </location>
</feature>